<dbReference type="HAMAP" id="MF_01333_B">
    <property type="entry name" value="Ribosomal_uL5_B"/>
    <property type="match status" value="1"/>
</dbReference>
<feature type="domain" description="Large ribosomal subunit protein uL5 C-terminal" evidence="8">
    <location>
        <begin position="85"/>
        <end position="177"/>
    </location>
</feature>
<dbReference type="InterPro" id="IPR031310">
    <property type="entry name" value="Ribosomal_uL5_N"/>
</dbReference>
<dbReference type="GO" id="GO:0006412">
    <property type="term" value="P:translation"/>
    <property type="evidence" value="ECO:0007669"/>
    <property type="project" value="UniProtKB-UniRule"/>
</dbReference>
<sequence length="187" mass="20892">MNRFKEKYLNTAVGQMKEKFGCKNSLAAPKIDKVVLNARIPASKSDEKFQALVAATLARISGQKPIFTKAKKSISSFKIREGQVVGVSVTLRNNRMYDFLDKLINLALPNVRDFRGLNKKSIDGRGNLTIGFKEYLAFPEINPDEVENLHGLEVCIHTTAKSKEEGFILLSLLGFPFVEKVDNNDNS</sequence>
<dbReference type="GO" id="GO:0000049">
    <property type="term" value="F:tRNA binding"/>
    <property type="evidence" value="ECO:0007669"/>
    <property type="project" value="UniProtKB-UniRule"/>
</dbReference>
<dbReference type="NCBIfam" id="NF000585">
    <property type="entry name" value="PRK00010.1"/>
    <property type="match status" value="1"/>
</dbReference>
<keyword evidence="5" id="KW-0820">tRNA-binding</keyword>
<evidence type="ECO:0000256" key="5">
    <source>
        <dbReference type="HAMAP-Rule" id="MF_01333"/>
    </source>
</evidence>
<dbReference type="Pfam" id="PF00281">
    <property type="entry name" value="Ribosomal_L5"/>
    <property type="match status" value="1"/>
</dbReference>
<comment type="subunit">
    <text evidence="5">Part of the 50S ribosomal subunit; part of the 5S rRNA/L5/L18/L25 subcomplex. Contacts the 5S rRNA and the P site tRNA. Forms a bridge to the 30S subunit in the 70S ribosome.</text>
</comment>
<evidence type="ECO:0000256" key="4">
    <source>
        <dbReference type="ARBA" id="ARBA00035245"/>
    </source>
</evidence>
<evidence type="ECO:0000313" key="9">
    <source>
        <dbReference type="EMBL" id="OGG87554.1"/>
    </source>
</evidence>
<comment type="function">
    <text evidence="5">This is 1 of the proteins that bind and probably mediate the attachment of the 5S RNA into the large ribosomal subunit, where it forms part of the central protuberance. In the 70S ribosome it contacts protein S13 of the 30S subunit (bridge B1b), connecting the 2 subunits; this bridge is implicated in subunit movement. Contacts the P site tRNA; the 5S rRNA and some of its associated proteins might help stabilize positioning of ribosome-bound tRNAs.</text>
</comment>
<dbReference type="AlphaFoldDB" id="A0A1F6FNW8"/>
<dbReference type="GO" id="GO:0019843">
    <property type="term" value="F:rRNA binding"/>
    <property type="evidence" value="ECO:0007669"/>
    <property type="project" value="UniProtKB-UniRule"/>
</dbReference>
<dbReference type="InterPro" id="IPR020930">
    <property type="entry name" value="Ribosomal_uL5_bac-type"/>
</dbReference>
<proteinExistence type="inferred from homology"/>
<dbReference type="STRING" id="1798561.A3B87_03615"/>
<dbReference type="SUPFAM" id="SSF55282">
    <property type="entry name" value="RL5-like"/>
    <property type="match status" value="1"/>
</dbReference>
<evidence type="ECO:0000313" key="10">
    <source>
        <dbReference type="Proteomes" id="UP000179136"/>
    </source>
</evidence>
<keyword evidence="5" id="KW-0694">RNA-binding</keyword>
<evidence type="ECO:0000259" key="7">
    <source>
        <dbReference type="Pfam" id="PF00281"/>
    </source>
</evidence>
<dbReference type="InterPro" id="IPR022803">
    <property type="entry name" value="Ribosomal_uL5_dom_sf"/>
</dbReference>
<comment type="similarity">
    <text evidence="1 5 6">Belongs to the universal ribosomal protein uL5 family.</text>
</comment>
<organism evidence="9 10">
    <name type="scientific">Candidatus Kuenenbacteria bacterium RIFCSPHIGHO2_02_FULL_39_13</name>
    <dbReference type="NCBI Taxonomy" id="1798561"/>
    <lineage>
        <taxon>Bacteria</taxon>
        <taxon>Candidatus Kueneniibacteriota</taxon>
    </lineage>
</organism>
<evidence type="ECO:0000256" key="3">
    <source>
        <dbReference type="ARBA" id="ARBA00023274"/>
    </source>
</evidence>
<feature type="domain" description="Large ribosomal subunit protein uL5 N-terminal" evidence="7">
    <location>
        <begin position="25"/>
        <end position="80"/>
    </location>
</feature>
<dbReference type="FunFam" id="3.30.1440.10:FF:000001">
    <property type="entry name" value="50S ribosomal protein L5"/>
    <property type="match status" value="1"/>
</dbReference>
<evidence type="ECO:0000256" key="1">
    <source>
        <dbReference type="ARBA" id="ARBA00008553"/>
    </source>
</evidence>
<dbReference type="Proteomes" id="UP000179136">
    <property type="component" value="Unassembled WGS sequence"/>
</dbReference>
<dbReference type="Pfam" id="PF00673">
    <property type="entry name" value="Ribosomal_L5_C"/>
    <property type="match status" value="1"/>
</dbReference>
<evidence type="ECO:0000259" key="8">
    <source>
        <dbReference type="Pfam" id="PF00673"/>
    </source>
</evidence>
<dbReference type="PROSITE" id="PS00358">
    <property type="entry name" value="RIBOSOMAL_L5"/>
    <property type="match status" value="1"/>
</dbReference>
<evidence type="ECO:0000256" key="6">
    <source>
        <dbReference type="RuleBase" id="RU003930"/>
    </source>
</evidence>
<dbReference type="GO" id="GO:0003735">
    <property type="term" value="F:structural constituent of ribosome"/>
    <property type="evidence" value="ECO:0007669"/>
    <property type="project" value="InterPro"/>
</dbReference>
<keyword evidence="3 5" id="KW-0687">Ribonucleoprotein</keyword>
<dbReference type="PIRSF" id="PIRSF002161">
    <property type="entry name" value="Ribosomal_L5"/>
    <property type="match status" value="1"/>
</dbReference>
<dbReference type="InterPro" id="IPR031309">
    <property type="entry name" value="Ribosomal_uL5_C"/>
</dbReference>
<dbReference type="EMBL" id="MFMW01000008">
    <property type="protein sequence ID" value="OGG87554.1"/>
    <property type="molecule type" value="Genomic_DNA"/>
</dbReference>
<dbReference type="InterPro" id="IPR020929">
    <property type="entry name" value="Ribosomal_uL5_CS"/>
</dbReference>
<gene>
    <name evidence="5" type="primary">rplE</name>
    <name evidence="9" type="ORF">A3B87_03615</name>
</gene>
<protein>
    <recommendedName>
        <fullName evidence="4 5">Large ribosomal subunit protein uL5</fullName>
    </recommendedName>
</protein>
<evidence type="ECO:0000256" key="2">
    <source>
        <dbReference type="ARBA" id="ARBA00022980"/>
    </source>
</evidence>
<dbReference type="GO" id="GO:1990904">
    <property type="term" value="C:ribonucleoprotein complex"/>
    <property type="evidence" value="ECO:0007669"/>
    <property type="project" value="UniProtKB-KW"/>
</dbReference>
<comment type="caution">
    <text evidence="9">The sequence shown here is derived from an EMBL/GenBank/DDBJ whole genome shotgun (WGS) entry which is preliminary data.</text>
</comment>
<accession>A0A1F6FNW8</accession>
<name>A0A1F6FNW8_9BACT</name>
<dbReference type="PANTHER" id="PTHR11994">
    <property type="entry name" value="60S RIBOSOMAL PROTEIN L11-RELATED"/>
    <property type="match status" value="1"/>
</dbReference>
<reference evidence="9 10" key="1">
    <citation type="journal article" date="2016" name="Nat. Commun.">
        <title>Thousands of microbial genomes shed light on interconnected biogeochemical processes in an aquifer system.</title>
        <authorList>
            <person name="Anantharaman K."/>
            <person name="Brown C.T."/>
            <person name="Hug L.A."/>
            <person name="Sharon I."/>
            <person name="Castelle C.J."/>
            <person name="Probst A.J."/>
            <person name="Thomas B.C."/>
            <person name="Singh A."/>
            <person name="Wilkins M.J."/>
            <person name="Karaoz U."/>
            <person name="Brodie E.L."/>
            <person name="Williams K.H."/>
            <person name="Hubbard S.S."/>
            <person name="Banfield J.F."/>
        </authorList>
    </citation>
    <scope>NUCLEOTIDE SEQUENCE [LARGE SCALE GENOMIC DNA]</scope>
</reference>
<keyword evidence="5" id="KW-0699">rRNA-binding</keyword>
<keyword evidence="2 5" id="KW-0689">Ribosomal protein</keyword>
<dbReference type="GO" id="GO:0005840">
    <property type="term" value="C:ribosome"/>
    <property type="evidence" value="ECO:0007669"/>
    <property type="project" value="UniProtKB-KW"/>
</dbReference>
<dbReference type="Gene3D" id="3.30.1440.10">
    <property type="match status" value="1"/>
</dbReference>
<dbReference type="InterPro" id="IPR002132">
    <property type="entry name" value="Ribosomal_uL5"/>
</dbReference>